<keyword evidence="2" id="KW-0560">Oxidoreductase</keyword>
<dbReference type="SUPFAM" id="SSF51735">
    <property type="entry name" value="NAD(P)-binding Rossmann-fold domains"/>
    <property type="match status" value="1"/>
</dbReference>
<proteinExistence type="predicted"/>
<sequence>MLILIPGVTGNLGQHLCRAALQQGHQVRGLGRSPDKLDPALKSQLESWVDTTGIEDAASYDRACAGVDAIIVAWPAYARFVVDGQILLLRAAERAGVKRFHAASWNLDWEHLPLHEIETYDAMIFFADHALMTSPIKLCHTFTGVLGKTLFGVPGAGILEGNSAFWVREGSVADNRRTIKVIGSGDVELNFTPEADAAEFTVALMASEYAEKGGYFRFCSDSFTPLQLGEAYKRVYPDAEVLIEKVMELDECEAVMRQTRKEAREAGQLQERLIEYLGLAYGYYIASGKLNINPVDADKFPGCKRTSVEEYIRGNDYV</sequence>
<evidence type="ECO:0000259" key="3">
    <source>
        <dbReference type="Pfam" id="PF05368"/>
    </source>
</evidence>
<dbReference type="AlphaFoldDB" id="A0A507B744"/>
<evidence type="ECO:0000256" key="1">
    <source>
        <dbReference type="ARBA" id="ARBA00022857"/>
    </source>
</evidence>
<dbReference type="Gene3D" id="3.40.50.720">
    <property type="entry name" value="NAD(P)-binding Rossmann-like Domain"/>
    <property type="match status" value="1"/>
</dbReference>
<feature type="domain" description="NmrA-like" evidence="3">
    <location>
        <begin position="2"/>
        <end position="235"/>
    </location>
</feature>
<keyword evidence="5" id="KW-1185">Reference proteome</keyword>
<dbReference type="Proteomes" id="UP000319257">
    <property type="component" value="Unassembled WGS sequence"/>
</dbReference>
<comment type="caution">
    <text evidence="4">The sequence shown here is derived from an EMBL/GenBank/DDBJ whole genome shotgun (WGS) entry which is preliminary data.</text>
</comment>
<evidence type="ECO:0000313" key="4">
    <source>
        <dbReference type="EMBL" id="TPX15617.1"/>
    </source>
</evidence>
<dbReference type="InParanoid" id="A0A507B744"/>
<dbReference type="InterPro" id="IPR036291">
    <property type="entry name" value="NAD(P)-bd_dom_sf"/>
</dbReference>
<evidence type="ECO:0000256" key="2">
    <source>
        <dbReference type="ARBA" id="ARBA00023002"/>
    </source>
</evidence>
<evidence type="ECO:0000313" key="5">
    <source>
        <dbReference type="Proteomes" id="UP000319257"/>
    </source>
</evidence>
<dbReference type="GeneID" id="41971762"/>
<reference evidence="4 5" key="1">
    <citation type="submission" date="2019-06" db="EMBL/GenBank/DDBJ databases">
        <title>Draft genome sequence of the filamentous fungus Phialemoniopsis curvata isolated from diesel fuel.</title>
        <authorList>
            <person name="Varaljay V.A."/>
            <person name="Lyon W.J."/>
            <person name="Crouch A.L."/>
            <person name="Drake C.E."/>
            <person name="Hollomon J.M."/>
            <person name="Nadeau L.J."/>
            <person name="Nunn H.S."/>
            <person name="Stevenson B.S."/>
            <person name="Bojanowski C.L."/>
            <person name="Crookes-Goodson W.J."/>
        </authorList>
    </citation>
    <scope>NUCLEOTIDE SEQUENCE [LARGE SCALE GENOMIC DNA]</scope>
    <source>
        <strain evidence="4 5">D216</strain>
    </source>
</reference>
<accession>A0A507B744</accession>
<dbReference type="InterPro" id="IPR051609">
    <property type="entry name" value="NmrA/Isoflavone_reductase-like"/>
</dbReference>
<dbReference type="PANTHER" id="PTHR47706">
    <property type="entry name" value="NMRA-LIKE FAMILY PROTEIN"/>
    <property type="match status" value="1"/>
</dbReference>
<name>A0A507B744_9PEZI</name>
<dbReference type="EMBL" id="SKBQ01000020">
    <property type="protein sequence ID" value="TPX15617.1"/>
    <property type="molecule type" value="Genomic_DNA"/>
</dbReference>
<dbReference type="PANTHER" id="PTHR47706:SF9">
    <property type="entry name" value="NMRA-LIKE DOMAIN-CONTAINING PROTEIN-RELATED"/>
    <property type="match status" value="1"/>
</dbReference>
<organism evidence="4 5">
    <name type="scientific">Thyridium curvatum</name>
    <dbReference type="NCBI Taxonomy" id="1093900"/>
    <lineage>
        <taxon>Eukaryota</taxon>
        <taxon>Fungi</taxon>
        <taxon>Dikarya</taxon>
        <taxon>Ascomycota</taxon>
        <taxon>Pezizomycotina</taxon>
        <taxon>Sordariomycetes</taxon>
        <taxon>Sordariomycetidae</taxon>
        <taxon>Thyridiales</taxon>
        <taxon>Thyridiaceae</taxon>
        <taxon>Thyridium</taxon>
    </lineage>
</organism>
<dbReference type="OrthoDB" id="419598at2759"/>
<dbReference type="GO" id="GO:0016491">
    <property type="term" value="F:oxidoreductase activity"/>
    <property type="evidence" value="ECO:0007669"/>
    <property type="project" value="UniProtKB-KW"/>
</dbReference>
<keyword evidence="1" id="KW-0521">NADP</keyword>
<dbReference type="Pfam" id="PF05368">
    <property type="entry name" value="NmrA"/>
    <property type="match status" value="1"/>
</dbReference>
<dbReference type="STRING" id="1093900.A0A507B744"/>
<dbReference type="RefSeq" id="XP_030997328.1">
    <property type="nucleotide sequence ID" value="XM_031138712.1"/>
</dbReference>
<gene>
    <name evidence="4" type="ORF">E0L32_004315</name>
</gene>
<protein>
    <recommendedName>
        <fullName evidence="3">NmrA-like domain-containing protein</fullName>
    </recommendedName>
</protein>
<dbReference type="InterPro" id="IPR008030">
    <property type="entry name" value="NmrA-like"/>
</dbReference>